<dbReference type="AlphaFoldDB" id="A0A9P5X261"/>
<reference evidence="1" key="1">
    <citation type="submission" date="2020-11" db="EMBL/GenBank/DDBJ databases">
        <authorList>
            <consortium name="DOE Joint Genome Institute"/>
            <person name="Ahrendt S."/>
            <person name="Riley R."/>
            <person name="Andreopoulos W."/>
            <person name="Labutti K."/>
            <person name="Pangilinan J."/>
            <person name="Ruiz-Duenas F.J."/>
            <person name="Barrasa J.M."/>
            <person name="Sanchez-Garcia M."/>
            <person name="Camarero S."/>
            <person name="Miyauchi S."/>
            <person name="Serrano A."/>
            <person name="Linde D."/>
            <person name="Babiker R."/>
            <person name="Drula E."/>
            <person name="Ayuso-Fernandez I."/>
            <person name="Pacheco R."/>
            <person name="Padilla G."/>
            <person name="Ferreira P."/>
            <person name="Barriuso J."/>
            <person name="Kellner H."/>
            <person name="Castanera R."/>
            <person name="Alfaro M."/>
            <person name="Ramirez L."/>
            <person name="Pisabarro A.G."/>
            <person name="Kuo A."/>
            <person name="Tritt A."/>
            <person name="Lipzen A."/>
            <person name="He G."/>
            <person name="Yan M."/>
            <person name="Ng V."/>
            <person name="Cullen D."/>
            <person name="Martin F."/>
            <person name="Rosso M.-N."/>
            <person name="Henrissat B."/>
            <person name="Hibbett D."/>
            <person name="Martinez A.T."/>
            <person name="Grigoriev I.V."/>
        </authorList>
    </citation>
    <scope>NUCLEOTIDE SEQUENCE</scope>
    <source>
        <strain evidence="1">MF-IS2</strain>
    </source>
</reference>
<organism evidence="1 2">
    <name type="scientific">Macrolepiota fuliginosa MF-IS2</name>
    <dbReference type="NCBI Taxonomy" id="1400762"/>
    <lineage>
        <taxon>Eukaryota</taxon>
        <taxon>Fungi</taxon>
        <taxon>Dikarya</taxon>
        <taxon>Basidiomycota</taxon>
        <taxon>Agaricomycotina</taxon>
        <taxon>Agaricomycetes</taxon>
        <taxon>Agaricomycetidae</taxon>
        <taxon>Agaricales</taxon>
        <taxon>Agaricineae</taxon>
        <taxon>Agaricaceae</taxon>
        <taxon>Macrolepiota</taxon>
    </lineage>
</organism>
<keyword evidence="2" id="KW-1185">Reference proteome</keyword>
<proteinExistence type="predicted"/>
<dbReference type="OrthoDB" id="2662268at2759"/>
<protein>
    <submittedName>
        <fullName evidence="1">Uncharacterized protein</fullName>
    </submittedName>
</protein>
<sequence length="64" mass="7114">MTRIQLGASIAMHFWRFVEKAMTSSTTCSQWKVGNGGIEFDKIVLVGLYSLGSDVWQADIAVDF</sequence>
<gene>
    <name evidence="1" type="ORF">P691DRAFT_779494</name>
</gene>
<name>A0A9P5X261_9AGAR</name>
<comment type="caution">
    <text evidence="1">The sequence shown here is derived from an EMBL/GenBank/DDBJ whole genome shotgun (WGS) entry which is preliminary data.</text>
</comment>
<dbReference type="EMBL" id="MU151673">
    <property type="protein sequence ID" value="KAF9442244.1"/>
    <property type="molecule type" value="Genomic_DNA"/>
</dbReference>
<evidence type="ECO:0000313" key="2">
    <source>
        <dbReference type="Proteomes" id="UP000807342"/>
    </source>
</evidence>
<accession>A0A9P5X261</accession>
<dbReference type="Proteomes" id="UP000807342">
    <property type="component" value="Unassembled WGS sequence"/>
</dbReference>
<evidence type="ECO:0000313" key="1">
    <source>
        <dbReference type="EMBL" id="KAF9442244.1"/>
    </source>
</evidence>